<proteinExistence type="predicted"/>
<organism evidence="1 2">
    <name type="scientific">Orbilia oligospora</name>
    <name type="common">Nematode-trapping fungus</name>
    <name type="synonym">Arthrobotrys oligospora</name>
    <dbReference type="NCBI Taxonomy" id="2813651"/>
    <lineage>
        <taxon>Eukaryota</taxon>
        <taxon>Fungi</taxon>
        <taxon>Dikarya</taxon>
        <taxon>Ascomycota</taxon>
        <taxon>Pezizomycotina</taxon>
        <taxon>Orbiliomycetes</taxon>
        <taxon>Orbiliales</taxon>
        <taxon>Orbiliaceae</taxon>
        <taxon>Orbilia</taxon>
    </lineage>
</organism>
<gene>
    <name evidence="1" type="ORF">TWF106_010594</name>
</gene>
<evidence type="ECO:0000313" key="1">
    <source>
        <dbReference type="EMBL" id="KAF3227106.1"/>
    </source>
</evidence>
<dbReference type="Proteomes" id="UP000472727">
    <property type="component" value="Unassembled WGS sequence"/>
</dbReference>
<protein>
    <submittedName>
        <fullName evidence="1">Uncharacterized protein</fullName>
    </submittedName>
</protein>
<evidence type="ECO:0000313" key="2">
    <source>
        <dbReference type="Proteomes" id="UP000472727"/>
    </source>
</evidence>
<accession>A0A7C8UV86</accession>
<comment type="caution">
    <text evidence="1">The sequence shown here is derived from an EMBL/GenBank/DDBJ whole genome shotgun (WGS) entry which is preliminary data.</text>
</comment>
<name>A0A7C8UV86_ORBOL</name>
<dbReference type="EMBL" id="WIWS01000008">
    <property type="protein sequence ID" value="KAF3227106.1"/>
    <property type="molecule type" value="Genomic_DNA"/>
</dbReference>
<dbReference type="AlphaFoldDB" id="A0A7C8UV86"/>
<sequence>MAEQDDGMECQFNAIKEEALGQCALEPGLDGQVEGGFPINYANRDTVETLQSPMGFN</sequence>
<reference evidence="1 2" key="1">
    <citation type="submission" date="2019-06" db="EMBL/GenBank/DDBJ databases">
        <authorList>
            <person name="Palmer J.M."/>
        </authorList>
    </citation>
    <scope>NUCLEOTIDE SEQUENCE [LARGE SCALE GENOMIC DNA]</scope>
    <source>
        <strain evidence="1 2">TWF106</strain>
    </source>
</reference>